<dbReference type="EMBL" id="QJNU01000201">
    <property type="protein sequence ID" value="RYP04682.1"/>
    <property type="molecule type" value="Genomic_DNA"/>
</dbReference>
<keyword evidence="3" id="KW-1185">Reference proteome</keyword>
<protein>
    <submittedName>
        <fullName evidence="2">Uncharacterized protein</fullName>
    </submittedName>
</protein>
<dbReference type="AlphaFoldDB" id="A0A4Q4TF28"/>
<accession>A0A4Q4TF28</accession>
<dbReference type="OrthoDB" id="3531740at2759"/>
<sequence>MASEAGAKRPLGPTGESSPDAPAKRVRAERQAKAASTWDVTGRYALKCTCKHEPVDASEYTLDMHLEHDESTKLSSLFAHFHFPNLNLMGIMRLCPKSALDAQEDGLLHLAAFEAACELADGAAPGPKNKEWLMRWRGEERGGEGIRKVGGETCAQGMFMFKHNARSSPGGSSEAGVHILFAMVHNGKHLLFEGTQTSGQVPAAAADDSASAWERLFDPAWEDRPTTPEPDWDLDPEAARNFKPHNHWENPPRGGVIKARNKPGHKPGSVVNPTAKSPYLEDQPDWAWNTTGTWKVAGPELASRLDWDGDMTVTLYMENNSKRHKTGRQLWGEFDFGTIYGNMRLCPGSLARFGVHDSDYETPFEDECVLQPGVWPGPEPPGERRWGFMWRGFSEEDNFWVAEDHETTDILFADYGEDRMTFVAHFKFDNEMYLLQALRVKSGVERSRSDPTPNTEWLRYLPKHRCYE</sequence>
<feature type="compositionally biased region" description="Basic and acidic residues" evidence="1">
    <location>
        <begin position="22"/>
        <end position="32"/>
    </location>
</feature>
<evidence type="ECO:0000256" key="1">
    <source>
        <dbReference type="SAM" id="MobiDB-lite"/>
    </source>
</evidence>
<organism evidence="2 3">
    <name type="scientific">Monosporascus ibericus</name>
    <dbReference type="NCBI Taxonomy" id="155417"/>
    <lineage>
        <taxon>Eukaryota</taxon>
        <taxon>Fungi</taxon>
        <taxon>Dikarya</taxon>
        <taxon>Ascomycota</taxon>
        <taxon>Pezizomycotina</taxon>
        <taxon>Sordariomycetes</taxon>
        <taxon>Xylariomycetidae</taxon>
        <taxon>Xylariales</taxon>
        <taxon>Xylariales incertae sedis</taxon>
        <taxon>Monosporascus</taxon>
    </lineage>
</organism>
<evidence type="ECO:0000313" key="3">
    <source>
        <dbReference type="Proteomes" id="UP000293360"/>
    </source>
</evidence>
<dbReference type="Proteomes" id="UP000293360">
    <property type="component" value="Unassembled WGS sequence"/>
</dbReference>
<proteinExistence type="predicted"/>
<comment type="caution">
    <text evidence="2">The sequence shown here is derived from an EMBL/GenBank/DDBJ whole genome shotgun (WGS) entry which is preliminary data.</text>
</comment>
<gene>
    <name evidence="2" type="ORF">DL764_004298</name>
</gene>
<name>A0A4Q4TF28_9PEZI</name>
<reference evidence="2 3" key="1">
    <citation type="submission" date="2018-06" db="EMBL/GenBank/DDBJ databases">
        <title>Complete Genomes of Monosporascus.</title>
        <authorList>
            <person name="Robinson A.J."/>
            <person name="Natvig D.O."/>
        </authorList>
    </citation>
    <scope>NUCLEOTIDE SEQUENCE [LARGE SCALE GENOMIC DNA]</scope>
    <source>
        <strain evidence="2 3">CBS 110550</strain>
    </source>
</reference>
<feature type="region of interest" description="Disordered" evidence="1">
    <location>
        <begin position="1"/>
        <end position="32"/>
    </location>
</feature>
<evidence type="ECO:0000313" key="2">
    <source>
        <dbReference type="EMBL" id="RYP04682.1"/>
    </source>
</evidence>